<evidence type="ECO:0000313" key="2">
    <source>
        <dbReference type="EMBL" id="MST98239.1"/>
    </source>
</evidence>
<feature type="signal peptide" evidence="1">
    <location>
        <begin position="1"/>
        <end position="21"/>
    </location>
</feature>
<proteinExistence type="predicted"/>
<keyword evidence="1" id="KW-0732">Signal</keyword>
<organism evidence="2 3">
    <name type="scientific">Victivallis lenta</name>
    <dbReference type="NCBI Taxonomy" id="2606640"/>
    <lineage>
        <taxon>Bacteria</taxon>
        <taxon>Pseudomonadati</taxon>
        <taxon>Lentisphaerota</taxon>
        <taxon>Lentisphaeria</taxon>
        <taxon>Victivallales</taxon>
        <taxon>Victivallaceae</taxon>
        <taxon>Victivallis</taxon>
    </lineage>
</organism>
<protein>
    <submittedName>
        <fullName evidence="2">Uncharacterized protein</fullName>
    </submittedName>
</protein>
<evidence type="ECO:0000256" key="1">
    <source>
        <dbReference type="SAM" id="SignalP"/>
    </source>
</evidence>
<comment type="caution">
    <text evidence="2">The sequence shown here is derived from an EMBL/GenBank/DDBJ whole genome shotgun (WGS) entry which is preliminary data.</text>
</comment>
<evidence type="ECO:0000313" key="3">
    <source>
        <dbReference type="Proteomes" id="UP000435649"/>
    </source>
</evidence>
<sequence length="428" mass="49167">MFKLPSLLVPALLLWNLSAGDAGLPAAAESVNRNLWSRFMSPDSVLYDYAGPAGEVVLPTPEECRRHIPNGLGWWTPVENGGFFTGMYLIAAADRYRQNPTAENREKVKRLAGGLYRLQDVGKTPGFIARGIGTDGECHYAASSNDQVFPWFLGLWSYWNTDIPTDAERAECAGRMARLAGELEKINWLIPGDMPDFTRGWWLGENFCSAVHLSSVTRIMYEVTKDEHWKELHYRYLNEPDRKGVRRRDRIAAGMDDLAPWSAWFNSNAQYAVRELYRLETDPALRELYRKSLRTNAEKAVPLLSLHRKYDTAATYAFTPDWHRMMPPWREQKNERDAQTLALEQIGVWDRACPAIAVEKASLKPAICAGYIIVLSEQPELIEQHWPQIEEVILRFNYDKLHYSAFFYVENVIYDRARNGEKTKKTPR</sequence>
<reference evidence="2 3" key="1">
    <citation type="submission" date="2019-08" db="EMBL/GenBank/DDBJ databases">
        <title>In-depth cultivation of the pig gut microbiome towards novel bacterial diversity and tailored functional studies.</title>
        <authorList>
            <person name="Wylensek D."/>
            <person name="Hitch T.C.A."/>
            <person name="Clavel T."/>
        </authorList>
    </citation>
    <scope>NUCLEOTIDE SEQUENCE [LARGE SCALE GENOMIC DNA]</scope>
    <source>
        <strain evidence="2 3">BBE-744-WT-12</strain>
    </source>
</reference>
<feature type="chain" id="PRO_5032402655" evidence="1">
    <location>
        <begin position="22"/>
        <end position="428"/>
    </location>
</feature>
<dbReference type="Proteomes" id="UP000435649">
    <property type="component" value="Unassembled WGS sequence"/>
</dbReference>
<accession>A0A844G7F5</accession>
<keyword evidence="3" id="KW-1185">Reference proteome</keyword>
<name>A0A844G7F5_9BACT</name>
<gene>
    <name evidence="2" type="ORF">FYJ85_14435</name>
</gene>
<dbReference type="RefSeq" id="WP_154419312.1">
    <property type="nucleotide sequence ID" value="NZ_VUNS01000016.1"/>
</dbReference>
<dbReference type="AlphaFoldDB" id="A0A844G7F5"/>
<dbReference type="EMBL" id="VUNS01000016">
    <property type="protein sequence ID" value="MST98239.1"/>
    <property type="molecule type" value="Genomic_DNA"/>
</dbReference>